<feature type="chain" id="PRO_5045510521" description="DUF3108 domain-containing protein" evidence="1">
    <location>
        <begin position="41"/>
        <end position="258"/>
    </location>
</feature>
<sequence>MLKAFQSKTRIAKSRLHRSAKLGIALLSALPLLFSPSAYSAELPNFKAEFNVQALGLNLGQAKHSMQCTAGNCTLKSDAKPSGLAAAFFKDSSHETIQLKQTQDTLSWQSYHKLGISYKDGKSKEKVTNLKLDPKQNKVIYPEKNREWPMQPQLFDVMSIAYAIQHAKLNNASLQNFTLQDTNFQDKLVLKSTNQHDFVGLDFADNNLDAVKYHFTSQHAEIELWLLPKYNYFPGKIRILNKDEKTITLSLAEPPKLL</sequence>
<dbReference type="RefSeq" id="WP_237260970.1">
    <property type="nucleotide sequence ID" value="NZ_AP024202.1"/>
</dbReference>
<feature type="signal peptide" evidence="1">
    <location>
        <begin position="1"/>
        <end position="40"/>
    </location>
</feature>
<keyword evidence="3" id="KW-1185">Reference proteome</keyword>
<dbReference type="EMBL" id="AP024202">
    <property type="protein sequence ID" value="BCN93674.1"/>
    <property type="molecule type" value="Genomic_DNA"/>
</dbReference>
<gene>
    <name evidence="2" type="ORF">THMIRHAM_14590</name>
</gene>
<reference evidence="2" key="1">
    <citation type="journal article" date="2022" name="Arch. Microbiol.">
        <title>Thiomicrorhabdus immobilis sp. nov., a mesophilic sulfur-oxidizing bacterium isolated from sediment of a brackish lake in northern Japan.</title>
        <authorList>
            <person name="Kojima H."/>
            <person name="Mochizuki J."/>
            <person name="Kanda M."/>
            <person name="Watanabe T."/>
            <person name="Fukui M."/>
        </authorList>
    </citation>
    <scope>NUCLEOTIDE SEQUENCE</scope>
    <source>
        <strain evidence="2">Am19</strain>
    </source>
</reference>
<evidence type="ECO:0008006" key="4">
    <source>
        <dbReference type="Google" id="ProtNLM"/>
    </source>
</evidence>
<accession>A0ABM7ME94</accession>
<evidence type="ECO:0000256" key="1">
    <source>
        <dbReference type="SAM" id="SignalP"/>
    </source>
</evidence>
<keyword evidence="1" id="KW-0732">Signal</keyword>
<dbReference type="Proteomes" id="UP001054820">
    <property type="component" value="Chromosome"/>
</dbReference>
<evidence type="ECO:0000313" key="3">
    <source>
        <dbReference type="Proteomes" id="UP001054820"/>
    </source>
</evidence>
<protein>
    <recommendedName>
        <fullName evidence="4">DUF3108 domain-containing protein</fullName>
    </recommendedName>
</protein>
<name>A0ABM7ME94_9GAMM</name>
<proteinExistence type="predicted"/>
<organism evidence="2 3">
    <name type="scientific">Thiomicrorhabdus immobilis</name>
    <dbReference type="NCBI Taxonomy" id="2791037"/>
    <lineage>
        <taxon>Bacteria</taxon>
        <taxon>Pseudomonadati</taxon>
        <taxon>Pseudomonadota</taxon>
        <taxon>Gammaproteobacteria</taxon>
        <taxon>Thiotrichales</taxon>
        <taxon>Piscirickettsiaceae</taxon>
        <taxon>Thiomicrorhabdus</taxon>
    </lineage>
</organism>
<evidence type="ECO:0000313" key="2">
    <source>
        <dbReference type="EMBL" id="BCN93674.1"/>
    </source>
</evidence>